<dbReference type="SUPFAM" id="SSF109854">
    <property type="entry name" value="DinB/YfiT-like putative metalloenzymes"/>
    <property type="match status" value="1"/>
</dbReference>
<evidence type="ECO:0000313" key="3">
    <source>
        <dbReference type="Proteomes" id="UP000324269"/>
    </source>
</evidence>
<dbReference type="OrthoDB" id="2964295at2"/>
<dbReference type="EMBL" id="VTEZ01000014">
    <property type="protein sequence ID" value="TYS78252.1"/>
    <property type="molecule type" value="Genomic_DNA"/>
</dbReference>
<dbReference type="Gene3D" id="1.20.120.450">
    <property type="entry name" value="dinb family like domain"/>
    <property type="match status" value="1"/>
</dbReference>
<evidence type="ECO:0000259" key="1">
    <source>
        <dbReference type="Pfam" id="PF12867"/>
    </source>
</evidence>
<organism evidence="2 3">
    <name type="scientific">Rossellomorea aquimaris</name>
    <dbReference type="NCBI Taxonomy" id="189382"/>
    <lineage>
        <taxon>Bacteria</taxon>
        <taxon>Bacillati</taxon>
        <taxon>Bacillota</taxon>
        <taxon>Bacilli</taxon>
        <taxon>Bacillales</taxon>
        <taxon>Bacillaceae</taxon>
        <taxon>Rossellomorea</taxon>
    </lineage>
</organism>
<dbReference type="AlphaFoldDB" id="A0A5D4TCE9"/>
<proteinExistence type="predicted"/>
<reference evidence="2 3" key="1">
    <citation type="submission" date="2019-08" db="EMBL/GenBank/DDBJ databases">
        <title>Bacillus genomes from the desert of Cuatro Cienegas, Coahuila.</title>
        <authorList>
            <person name="Olmedo-Alvarez G."/>
        </authorList>
    </citation>
    <scope>NUCLEOTIDE SEQUENCE [LARGE SCALE GENOMIC DNA]</scope>
    <source>
        <strain evidence="2 3">CH87b_3T</strain>
    </source>
</reference>
<dbReference type="InterPro" id="IPR024775">
    <property type="entry name" value="DinB-like"/>
</dbReference>
<feature type="domain" description="DinB-like" evidence="1">
    <location>
        <begin position="22"/>
        <end position="152"/>
    </location>
</feature>
<sequence>MEAAVMKKEQIIDHHESFKLWLNELKKINDKEWFQPMEESKWSIAANVSHMIKWDQYSLGEILPKVSEGAQLSPFPDFQRFNGEAAEYAHDVVNKEALIEEGIKTRESIIAYVNSVSDDDLQHSFSVGDQSFTLEEFFEDFIGHDKHHQEQIEEVVSAE</sequence>
<comment type="caution">
    <text evidence="2">The sequence shown here is derived from an EMBL/GenBank/DDBJ whole genome shotgun (WGS) entry which is preliminary data.</text>
</comment>
<name>A0A5D4TCE9_9BACI</name>
<dbReference type="InterPro" id="IPR034660">
    <property type="entry name" value="DinB/YfiT-like"/>
</dbReference>
<dbReference type="Pfam" id="PF12867">
    <property type="entry name" value="DinB_2"/>
    <property type="match status" value="1"/>
</dbReference>
<evidence type="ECO:0000313" key="2">
    <source>
        <dbReference type="EMBL" id="TYS78252.1"/>
    </source>
</evidence>
<gene>
    <name evidence="2" type="ORF">FZC85_22615</name>
</gene>
<dbReference type="Proteomes" id="UP000324269">
    <property type="component" value="Unassembled WGS sequence"/>
</dbReference>
<protein>
    <submittedName>
        <fullName evidence="2">DinB family protein</fullName>
    </submittedName>
</protein>
<accession>A0A5D4TCE9</accession>